<dbReference type="AlphaFoldDB" id="A0A556MU49"/>
<organism evidence="2 3">
    <name type="scientific">Mucilaginibacter corticis</name>
    <dbReference type="NCBI Taxonomy" id="2597670"/>
    <lineage>
        <taxon>Bacteria</taxon>
        <taxon>Pseudomonadati</taxon>
        <taxon>Bacteroidota</taxon>
        <taxon>Sphingobacteriia</taxon>
        <taxon>Sphingobacteriales</taxon>
        <taxon>Sphingobacteriaceae</taxon>
        <taxon>Mucilaginibacter</taxon>
    </lineage>
</organism>
<dbReference type="RefSeq" id="WP_144246883.1">
    <property type="nucleotide sequence ID" value="NZ_VLPK01000001.1"/>
</dbReference>
<evidence type="ECO:0000313" key="2">
    <source>
        <dbReference type="EMBL" id="TSJ43318.1"/>
    </source>
</evidence>
<gene>
    <name evidence="2" type="ORF">FO440_03750</name>
</gene>
<keyword evidence="2" id="KW-0645">Protease</keyword>
<feature type="chain" id="PRO_5021902356" evidence="1">
    <location>
        <begin position="23"/>
        <end position="365"/>
    </location>
</feature>
<dbReference type="SUPFAM" id="SSF49464">
    <property type="entry name" value="Carboxypeptidase regulatory domain-like"/>
    <property type="match status" value="1"/>
</dbReference>
<evidence type="ECO:0000313" key="3">
    <source>
        <dbReference type="Proteomes" id="UP000318733"/>
    </source>
</evidence>
<dbReference type="Gene3D" id="2.60.40.1120">
    <property type="entry name" value="Carboxypeptidase-like, regulatory domain"/>
    <property type="match status" value="1"/>
</dbReference>
<evidence type="ECO:0000256" key="1">
    <source>
        <dbReference type="SAM" id="SignalP"/>
    </source>
</evidence>
<reference evidence="2 3" key="1">
    <citation type="submission" date="2019-07" db="EMBL/GenBank/DDBJ databases">
        <authorList>
            <person name="Huq M.A."/>
        </authorList>
    </citation>
    <scope>NUCLEOTIDE SEQUENCE [LARGE SCALE GENOMIC DNA]</scope>
    <source>
        <strain evidence="2 3">MAH-19</strain>
    </source>
</reference>
<keyword evidence="1" id="KW-0732">Signal</keyword>
<proteinExistence type="predicted"/>
<comment type="caution">
    <text evidence="2">The sequence shown here is derived from an EMBL/GenBank/DDBJ whole genome shotgun (WGS) entry which is preliminary data.</text>
</comment>
<keyword evidence="2" id="KW-0378">Hydrolase</keyword>
<keyword evidence="2" id="KW-0121">Carboxypeptidase</keyword>
<keyword evidence="3" id="KW-1185">Reference proteome</keyword>
<sequence>MKKLACRLLLILFVFVNAHAMAQQGYAISGTIKDENNQPVKGATIFISGSQKITSANDAGEFTFYTILPGYYNLSVKMLGYLPYSQNIEIKDKPADLHISLKVKTNQLKEVVIGKSKSKDLFMRVFKQQFLGATENGQACVLLNPGAVNFSTKKEFLMADADEFLVVENKNLGYKIRYMLKSFWYNAATDRTDYSGDALFEEMPGTEKMKQKWAKKRLEAYNGSLVHFLRAVYTNTVLKEGFLVYKTYPKPAKNANDNLVYIDPRPVKFDSLFNVVDTAFLTFKAIPLLVRYDPKQAAKIVDRKELFSLKGVTMTGKSTLISFPGNETAIDRKGVFKDYEGMSITGDWGMSRLGDKVPLEYQPPK</sequence>
<feature type="signal peptide" evidence="1">
    <location>
        <begin position="1"/>
        <end position="22"/>
    </location>
</feature>
<dbReference type="EMBL" id="VLPK01000001">
    <property type="protein sequence ID" value="TSJ43318.1"/>
    <property type="molecule type" value="Genomic_DNA"/>
</dbReference>
<dbReference type="Proteomes" id="UP000318733">
    <property type="component" value="Unassembled WGS sequence"/>
</dbReference>
<dbReference type="Pfam" id="PF13715">
    <property type="entry name" value="CarbopepD_reg_2"/>
    <property type="match status" value="1"/>
</dbReference>
<protein>
    <submittedName>
        <fullName evidence="2">Carboxypeptidase-like regulatory domain-containing protein</fullName>
    </submittedName>
</protein>
<dbReference type="InterPro" id="IPR008969">
    <property type="entry name" value="CarboxyPept-like_regulatory"/>
</dbReference>
<accession>A0A556MU49</accession>
<name>A0A556MU49_9SPHI</name>
<dbReference type="GO" id="GO:0004180">
    <property type="term" value="F:carboxypeptidase activity"/>
    <property type="evidence" value="ECO:0007669"/>
    <property type="project" value="UniProtKB-KW"/>
</dbReference>
<dbReference type="OrthoDB" id="1223654at2"/>